<evidence type="ECO:0000256" key="2">
    <source>
        <dbReference type="ARBA" id="ARBA00023002"/>
    </source>
</evidence>
<dbReference type="RefSeq" id="WP_070986010.1">
    <property type="nucleotide sequence ID" value="NZ_MKJU01000027.1"/>
</dbReference>
<gene>
    <name evidence="5" type="ORF">BET10_14790</name>
</gene>
<sequence length="267" mass="29376">MTQSKLAVVTGASGGIGAAIARQLSNAGWRCLLLGRNEEKLSLLRHQLGPQHEYLAIDLAQPQSHRKVVLHALTMGGVALLVNCAGGNKVRAFSDMSPEDIQQQLVLNLHVPMLLTQSFLVQLSQSSGTVINVGSAFGYIGFPYQSIYCASKFGLRGFSEALSRELDGRVNVKYFAPRATDTSLNDDDMRSLNKELGNNVDSPERVAKEFMQLLNSRKRRWVVGFPEKAFVRINGLLPELVDSAIIKQLKTITRCIRGQFNTKESSS</sequence>
<dbReference type="PROSITE" id="PS00061">
    <property type="entry name" value="ADH_SHORT"/>
    <property type="match status" value="1"/>
</dbReference>
<dbReference type="Proteomes" id="UP000179786">
    <property type="component" value="Unassembled WGS sequence"/>
</dbReference>
<dbReference type="SUPFAM" id="SSF51735">
    <property type="entry name" value="NAD(P)-binding Rossmann-fold domains"/>
    <property type="match status" value="1"/>
</dbReference>
<dbReference type="InterPro" id="IPR020904">
    <property type="entry name" value="Sc_DH/Rdtase_CS"/>
</dbReference>
<evidence type="ECO:0000313" key="6">
    <source>
        <dbReference type="Proteomes" id="UP000179786"/>
    </source>
</evidence>
<organism evidence="5 6">
    <name type="scientific">Pseudoalteromonas amylolytica</name>
    <dbReference type="NCBI Taxonomy" id="1859457"/>
    <lineage>
        <taxon>Bacteria</taxon>
        <taxon>Pseudomonadati</taxon>
        <taxon>Pseudomonadota</taxon>
        <taxon>Gammaproteobacteria</taxon>
        <taxon>Alteromonadales</taxon>
        <taxon>Pseudoalteromonadaceae</taxon>
        <taxon>Pseudoalteromonas</taxon>
    </lineage>
</organism>
<name>A0A1S1MPG7_9GAMM</name>
<protein>
    <submittedName>
        <fullName evidence="5">Short chain dehydrogenase</fullName>
    </submittedName>
</protein>
<evidence type="ECO:0000313" key="5">
    <source>
        <dbReference type="EMBL" id="OHU90041.1"/>
    </source>
</evidence>
<dbReference type="EMBL" id="MKJU01000027">
    <property type="protein sequence ID" value="OHU90041.1"/>
    <property type="molecule type" value="Genomic_DNA"/>
</dbReference>
<comment type="similarity">
    <text evidence="1 3">Belongs to the short-chain dehydrogenases/reductases (SDR) family.</text>
</comment>
<accession>A0A1S1MPG7</accession>
<comment type="caution">
    <text evidence="5">The sequence shown here is derived from an EMBL/GenBank/DDBJ whole genome shotgun (WGS) entry which is preliminary data.</text>
</comment>
<dbReference type="STRING" id="1859457.BET10_14790"/>
<evidence type="ECO:0000256" key="1">
    <source>
        <dbReference type="ARBA" id="ARBA00006484"/>
    </source>
</evidence>
<evidence type="ECO:0000259" key="4">
    <source>
        <dbReference type="SMART" id="SM00822"/>
    </source>
</evidence>
<keyword evidence="2" id="KW-0560">Oxidoreductase</keyword>
<feature type="domain" description="Ketoreductase" evidence="4">
    <location>
        <begin position="5"/>
        <end position="190"/>
    </location>
</feature>
<dbReference type="SMART" id="SM00822">
    <property type="entry name" value="PKS_KR"/>
    <property type="match status" value="1"/>
</dbReference>
<dbReference type="InterPro" id="IPR002347">
    <property type="entry name" value="SDR_fam"/>
</dbReference>
<dbReference type="InterPro" id="IPR057326">
    <property type="entry name" value="KR_dom"/>
</dbReference>
<proteinExistence type="inferred from homology"/>
<reference evidence="5 6" key="1">
    <citation type="submission" date="2016-09" db="EMBL/GenBank/DDBJ databases">
        <title>Pseudoalteromonas amylolytica sp. nov., isolated from the surface seawater.</title>
        <authorList>
            <person name="Wu Y.-H."/>
            <person name="Cheng H."/>
            <person name="Jin X.-B."/>
            <person name="Wang C.-S."/>
            <person name="Xu X.-W."/>
        </authorList>
    </citation>
    <scope>NUCLEOTIDE SEQUENCE [LARGE SCALE GENOMIC DNA]</scope>
    <source>
        <strain evidence="5 6">JW1</strain>
    </source>
</reference>
<dbReference type="GO" id="GO:0016020">
    <property type="term" value="C:membrane"/>
    <property type="evidence" value="ECO:0007669"/>
    <property type="project" value="TreeGrafter"/>
</dbReference>
<dbReference type="PANTHER" id="PTHR44196:SF1">
    <property type="entry name" value="DEHYDROGENASE_REDUCTASE SDR FAMILY MEMBER 7B"/>
    <property type="match status" value="1"/>
</dbReference>
<dbReference type="NCBIfam" id="NF006565">
    <property type="entry name" value="PRK09072.1"/>
    <property type="match status" value="1"/>
</dbReference>
<dbReference type="PANTHER" id="PTHR44196">
    <property type="entry name" value="DEHYDROGENASE/REDUCTASE SDR FAMILY MEMBER 7B"/>
    <property type="match status" value="1"/>
</dbReference>
<dbReference type="PRINTS" id="PR00080">
    <property type="entry name" value="SDRFAMILY"/>
</dbReference>
<dbReference type="PRINTS" id="PR00081">
    <property type="entry name" value="GDHRDH"/>
</dbReference>
<dbReference type="CDD" id="cd05233">
    <property type="entry name" value="SDR_c"/>
    <property type="match status" value="1"/>
</dbReference>
<keyword evidence="6" id="KW-1185">Reference proteome</keyword>
<dbReference type="Gene3D" id="3.40.50.720">
    <property type="entry name" value="NAD(P)-binding Rossmann-like Domain"/>
    <property type="match status" value="1"/>
</dbReference>
<dbReference type="GO" id="GO:0016491">
    <property type="term" value="F:oxidoreductase activity"/>
    <property type="evidence" value="ECO:0007669"/>
    <property type="project" value="UniProtKB-KW"/>
</dbReference>
<dbReference type="AlphaFoldDB" id="A0A1S1MPG7"/>
<dbReference type="OrthoDB" id="4690547at2"/>
<dbReference type="InterPro" id="IPR036291">
    <property type="entry name" value="NAD(P)-bd_dom_sf"/>
</dbReference>
<evidence type="ECO:0000256" key="3">
    <source>
        <dbReference type="RuleBase" id="RU000363"/>
    </source>
</evidence>
<dbReference type="Pfam" id="PF00106">
    <property type="entry name" value="adh_short"/>
    <property type="match status" value="1"/>
</dbReference>